<evidence type="ECO:0000256" key="1">
    <source>
        <dbReference type="ARBA" id="ARBA00022723"/>
    </source>
</evidence>
<keyword evidence="1" id="KW-0479">Metal-binding</keyword>
<proteinExistence type="predicted"/>
<evidence type="ECO:0000313" key="6">
    <source>
        <dbReference type="EMBL" id="KAF6747623.1"/>
    </source>
</evidence>
<gene>
    <name evidence="6" type="ORF">DFP72DRAFT_1075093</name>
</gene>
<organism evidence="6 7">
    <name type="scientific">Ephemerocybe angulata</name>
    <dbReference type="NCBI Taxonomy" id="980116"/>
    <lineage>
        <taxon>Eukaryota</taxon>
        <taxon>Fungi</taxon>
        <taxon>Dikarya</taxon>
        <taxon>Basidiomycota</taxon>
        <taxon>Agaricomycotina</taxon>
        <taxon>Agaricomycetes</taxon>
        <taxon>Agaricomycetidae</taxon>
        <taxon>Agaricales</taxon>
        <taxon>Agaricineae</taxon>
        <taxon>Psathyrellaceae</taxon>
        <taxon>Ephemerocybe</taxon>
    </lineage>
</organism>
<dbReference type="OrthoDB" id="1917726at2759"/>
<dbReference type="PROSITE" id="PS50865">
    <property type="entry name" value="ZF_MYND_2"/>
    <property type="match status" value="1"/>
</dbReference>
<protein>
    <recommendedName>
        <fullName evidence="5">MYND-type domain-containing protein</fullName>
    </recommendedName>
</protein>
<comment type="caution">
    <text evidence="6">The sequence shown here is derived from an EMBL/GenBank/DDBJ whole genome shotgun (WGS) entry which is preliminary data.</text>
</comment>
<evidence type="ECO:0000313" key="7">
    <source>
        <dbReference type="Proteomes" id="UP000521943"/>
    </source>
</evidence>
<accession>A0A8H6HKV8</accession>
<dbReference type="Gene3D" id="6.10.140.2220">
    <property type="match status" value="1"/>
</dbReference>
<dbReference type="Proteomes" id="UP000521943">
    <property type="component" value="Unassembled WGS sequence"/>
</dbReference>
<dbReference type="GO" id="GO:0008270">
    <property type="term" value="F:zinc ion binding"/>
    <property type="evidence" value="ECO:0007669"/>
    <property type="project" value="UniProtKB-KW"/>
</dbReference>
<dbReference type="InterPro" id="IPR002893">
    <property type="entry name" value="Znf_MYND"/>
</dbReference>
<keyword evidence="3" id="KW-0862">Zinc</keyword>
<evidence type="ECO:0000259" key="5">
    <source>
        <dbReference type="PROSITE" id="PS50865"/>
    </source>
</evidence>
<dbReference type="AlphaFoldDB" id="A0A8H6HKV8"/>
<dbReference type="SUPFAM" id="SSF144232">
    <property type="entry name" value="HIT/MYND zinc finger-like"/>
    <property type="match status" value="1"/>
</dbReference>
<reference evidence="6 7" key="1">
    <citation type="submission" date="2020-07" db="EMBL/GenBank/DDBJ databases">
        <title>Comparative genomics of pyrophilous fungi reveals a link between fire events and developmental genes.</title>
        <authorList>
            <consortium name="DOE Joint Genome Institute"/>
            <person name="Steindorff A.S."/>
            <person name="Carver A."/>
            <person name="Calhoun S."/>
            <person name="Stillman K."/>
            <person name="Liu H."/>
            <person name="Lipzen A."/>
            <person name="Pangilinan J."/>
            <person name="Labutti K."/>
            <person name="Bruns T.D."/>
            <person name="Grigoriev I.V."/>
        </authorList>
    </citation>
    <scope>NUCLEOTIDE SEQUENCE [LARGE SCALE GENOMIC DNA]</scope>
    <source>
        <strain evidence="6 7">CBS 144469</strain>
    </source>
</reference>
<dbReference type="Pfam" id="PF01753">
    <property type="entry name" value="zf-MYND"/>
    <property type="match status" value="1"/>
</dbReference>
<evidence type="ECO:0000256" key="2">
    <source>
        <dbReference type="ARBA" id="ARBA00022771"/>
    </source>
</evidence>
<evidence type="ECO:0000256" key="3">
    <source>
        <dbReference type="ARBA" id="ARBA00022833"/>
    </source>
</evidence>
<evidence type="ECO:0000256" key="4">
    <source>
        <dbReference type="PROSITE-ProRule" id="PRU00134"/>
    </source>
</evidence>
<keyword evidence="7" id="KW-1185">Reference proteome</keyword>
<feature type="domain" description="MYND-type" evidence="5">
    <location>
        <begin position="429"/>
        <end position="472"/>
    </location>
</feature>
<dbReference type="EMBL" id="JACGCI010000079">
    <property type="protein sequence ID" value="KAF6747623.1"/>
    <property type="molecule type" value="Genomic_DNA"/>
</dbReference>
<name>A0A8H6HKV8_9AGAR</name>
<sequence length="618" mass="69211">MPPRRHNRGSTISPQILADANNGCVQSLGKIINEVERSFSNCTLDVARIVFKNLAHEVPSHGNFDLPRVLAINSLQLLEPITRHLPAEAAQRTVVLDELVKLVDNICLWTNDILDISDLVDEPHPEERCTAYLAYMSGADPQLETALYASSLFCRLLIRLWVFGIPDGAKSHHWSTPDEFNLLSLMWSCVIDDDGRAMVVSQLSNNSTKAKGFVMATLSRVYRAREAFLGADKAEQRLIISCVHALVHVTTKLTSSSTTLDSMLRKAGYLRVLSTVSASISALIGPEDDRGNRESIRDIADIASTLGVVASSLVFKVNQRYCELFSGDYLQLLECVTKRGLDVEQGSDTIAAVESISHALRLLGDVVIHPTLLSALEDIEPRLRGPFRFAPLPAGSLEVLCDSLNERVQIGIDALYNYSRKDEVYVCSSFKCDRSPNTLMSASNECSRCFSVLYCSTECQTCDWNEFHHSECKKLKASRFLRKANGEPYPYSTRAFHLAYIESYVSKHPEVLDELSRAPSPDTPPHRAIPVLDFTSGDMESELDDEDTHPLTPYLTTNNRMKRMMDECQGSDTNRMVRGLFQMEGYIVNLIVQLERVSDIYQVLHHVVDYEVEYDDSD</sequence>
<keyword evidence="2 4" id="KW-0863">Zinc-finger</keyword>